<evidence type="ECO:0000313" key="2">
    <source>
        <dbReference type="Proteomes" id="UP000654257"/>
    </source>
</evidence>
<dbReference type="PANTHER" id="PTHR35145">
    <property type="entry name" value="CYTOPLASMIC PROTEIN-RELATED"/>
    <property type="match status" value="1"/>
</dbReference>
<dbReference type="EMBL" id="BMCU01000003">
    <property type="protein sequence ID" value="GGG17346.1"/>
    <property type="molecule type" value="Genomic_DNA"/>
</dbReference>
<keyword evidence="2" id="KW-1185">Reference proteome</keyword>
<organism evidence="1 2">
    <name type="scientific">Rhodococcoides trifolii</name>
    <dbReference type="NCBI Taxonomy" id="908250"/>
    <lineage>
        <taxon>Bacteria</taxon>
        <taxon>Bacillati</taxon>
        <taxon>Actinomycetota</taxon>
        <taxon>Actinomycetes</taxon>
        <taxon>Mycobacteriales</taxon>
        <taxon>Nocardiaceae</taxon>
        <taxon>Rhodococcoides</taxon>
    </lineage>
</organism>
<dbReference type="InterPro" id="IPR007351">
    <property type="entry name" value="YjbR"/>
</dbReference>
<dbReference type="SUPFAM" id="SSF142906">
    <property type="entry name" value="YjbR-like"/>
    <property type="match status" value="1"/>
</dbReference>
<reference evidence="1" key="1">
    <citation type="journal article" date="2014" name="Int. J. Syst. Evol. Microbiol.">
        <title>Complete genome sequence of Corynebacterium casei LMG S-19264T (=DSM 44701T), isolated from a smear-ripened cheese.</title>
        <authorList>
            <consortium name="US DOE Joint Genome Institute (JGI-PGF)"/>
            <person name="Walter F."/>
            <person name="Albersmeier A."/>
            <person name="Kalinowski J."/>
            <person name="Ruckert C."/>
        </authorList>
    </citation>
    <scope>NUCLEOTIDE SEQUENCE</scope>
    <source>
        <strain evidence="1">CCM 7905</strain>
    </source>
</reference>
<evidence type="ECO:0008006" key="3">
    <source>
        <dbReference type="Google" id="ProtNLM"/>
    </source>
</evidence>
<dbReference type="RefSeq" id="WP_188546029.1">
    <property type="nucleotide sequence ID" value="NZ_BMCU01000003.1"/>
</dbReference>
<dbReference type="Gene3D" id="3.90.1150.30">
    <property type="match status" value="1"/>
</dbReference>
<dbReference type="PANTHER" id="PTHR35145:SF1">
    <property type="entry name" value="CYTOPLASMIC PROTEIN"/>
    <property type="match status" value="1"/>
</dbReference>
<proteinExistence type="predicted"/>
<accession>A0A917G0Z0</accession>
<protein>
    <recommendedName>
        <fullName evidence="3">MmcQ/YjbR family DNA-binding protein</fullName>
    </recommendedName>
</protein>
<evidence type="ECO:0000313" key="1">
    <source>
        <dbReference type="EMBL" id="GGG17346.1"/>
    </source>
</evidence>
<dbReference type="Proteomes" id="UP000654257">
    <property type="component" value="Unassembled WGS sequence"/>
</dbReference>
<comment type="caution">
    <text evidence="1">The sequence shown here is derived from an EMBL/GenBank/DDBJ whole genome shotgun (WGS) entry which is preliminary data.</text>
</comment>
<dbReference type="InterPro" id="IPR038056">
    <property type="entry name" value="YjbR-like_sf"/>
</dbReference>
<dbReference type="Pfam" id="PF04237">
    <property type="entry name" value="YjbR"/>
    <property type="match status" value="1"/>
</dbReference>
<gene>
    <name evidence="1" type="ORF">GCM10007304_34390</name>
</gene>
<name>A0A917G0Z0_9NOCA</name>
<sequence length="114" mass="12506">MTIDDIIAACAAFPSAELTRPFGPTTAVFKIGDKMFAAIGEDSEQVTLKCAPDDALELVDRFDDIVPGYHMNKKHWITLNPNGSVPEDLVDELLRGAYDLVFASLPARLRKELA</sequence>
<reference evidence="1" key="2">
    <citation type="submission" date="2020-09" db="EMBL/GenBank/DDBJ databases">
        <authorList>
            <person name="Sun Q."/>
            <person name="Sedlacek I."/>
        </authorList>
    </citation>
    <scope>NUCLEOTIDE SEQUENCE</scope>
    <source>
        <strain evidence="1">CCM 7905</strain>
    </source>
</reference>
<dbReference type="AlphaFoldDB" id="A0A917G0Z0"/>
<dbReference type="InterPro" id="IPR058532">
    <property type="entry name" value="YjbR/MT2646/Rv2570-like"/>
</dbReference>